<feature type="compositionally biased region" description="Pro residues" evidence="4">
    <location>
        <begin position="392"/>
        <end position="416"/>
    </location>
</feature>
<dbReference type="InterPro" id="IPR043129">
    <property type="entry name" value="ATPase_NBD"/>
</dbReference>
<dbReference type="Proteomes" id="UP001501598">
    <property type="component" value="Unassembled WGS sequence"/>
</dbReference>
<dbReference type="PRINTS" id="PR00301">
    <property type="entry name" value="HEATSHOCK70"/>
</dbReference>
<feature type="region of interest" description="Disordered" evidence="4">
    <location>
        <begin position="361"/>
        <end position="494"/>
    </location>
</feature>
<dbReference type="SUPFAM" id="SSF53067">
    <property type="entry name" value="Actin-like ATPase domain"/>
    <property type="match status" value="2"/>
</dbReference>
<reference evidence="7" key="1">
    <citation type="journal article" date="2019" name="Int. J. Syst. Evol. Microbiol.">
        <title>The Global Catalogue of Microorganisms (GCM) 10K type strain sequencing project: providing services to taxonomists for standard genome sequencing and annotation.</title>
        <authorList>
            <consortium name="The Broad Institute Genomics Platform"/>
            <consortium name="The Broad Institute Genome Sequencing Center for Infectious Disease"/>
            <person name="Wu L."/>
            <person name="Ma J."/>
        </authorList>
    </citation>
    <scope>NUCLEOTIDE SEQUENCE [LARGE SCALE GENOMIC DNA]</scope>
    <source>
        <strain evidence="7">JCM 17906</strain>
    </source>
</reference>
<keyword evidence="5" id="KW-1133">Transmembrane helix</keyword>
<dbReference type="Gene3D" id="3.30.420.40">
    <property type="match status" value="2"/>
</dbReference>
<proteinExistence type="predicted"/>
<evidence type="ECO:0000313" key="6">
    <source>
        <dbReference type="EMBL" id="GAA4549724.1"/>
    </source>
</evidence>
<feature type="compositionally biased region" description="Basic and acidic residues" evidence="4">
    <location>
        <begin position="478"/>
        <end position="492"/>
    </location>
</feature>
<accession>A0ABP8RVT9</accession>
<evidence type="ECO:0000256" key="5">
    <source>
        <dbReference type="SAM" id="Phobius"/>
    </source>
</evidence>
<keyword evidence="5" id="KW-0472">Membrane</keyword>
<evidence type="ECO:0008006" key="8">
    <source>
        <dbReference type="Google" id="ProtNLM"/>
    </source>
</evidence>
<evidence type="ECO:0000313" key="7">
    <source>
        <dbReference type="Proteomes" id="UP001501598"/>
    </source>
</evidence>
<name>A0ABP8RVT9_9PSEU</name>
<dbReference type="InterPro" id="IPR013126">
    <property type="entry name" value="Hsp_70_fam"/>
</dbReference>
<evidence type="ECO:0000256" key="4">
    <source>
        <dbReference type="SAM" id="MobiDB-lite"/>
    </source>
</evidence>
<dbReference type="PANTHER" id="PTHR45639:SF34">
    <property type="entry name" value="CHAPERONE PROTEIN DNAK"/>
    <property type="match status" value="1"/>
</dbReference>
<keyword evidence="2" id="KW-0067">ATP-binding</keyword>
<dbReference type="Gene3D" id="3.90.640.10">
    <property type="entry name" value="Actin, Chain A, domain 4"/>
    <property type="match status" value="1"/>
</dbReference>
<dbReference type="EMBL" id="BAABGT010000053">
    <property type="protein sequence ID" value="GAA4549724.1"/>
    <property type="molecule type" value="Genomic_DNA"/>
</dbReference>
<sequence>MRYGLAVELGTTSVSAAVGLPGGPETALLGDRSATVPAVVHLAEDGTLLTGEAAARRATSAPARTVLHLRRRLGEPTPVMIAGLPFAISDLMAALLRDVVAEVTRARGAAPVRIALTRPANWGPTRLGLLEDVARRAGIAAPVFVGEPEAVAAHYAEARQLPPGALVAVYDLGGGTFDAAVLRRVPRGMEPVGLGEGIEELGGVDLDDALLRYVDYRSGGAVGALDATDPASAVAVARLREECTLAKEALSVDTAVDLPVYLPGAHLDLTVTRAELEVMLRGPVESSIGALVRALRGARVPVGDLTAVVLAGGSARIPMVARMVREALLAEAGGGRVPPVEVLTEPAAVLGAARSALIAGPAHPGYPGESGGPDPGPGAAPAASGRARAAAPPLPATPPPSPPRTGPSAAPSPPGASPAGTRHPGSPAPEPHSPDPHVLELHRPDPHPPVPSPRAPSPPLAAPTPRPEPEHPPVPPSRKPDDARPDHDHDWPVRSSMGRGVAVAVAVLAVVAAVLVLVFVVLNRVRDASLGPEPGAPAPPAAVAALSSGGPG</sequence>
<keyword evidence="3" id="KW-0143">Chaperone</keyword>
<dbReference type="RefSeq" id="WP_345420130.1">
    <property type="nucleotide sequence ID" value="NZ_BAABGT010000053.1"/>
</dbReference>
<feature type="compositionally biased region" description="Basic and acidic residues" evidence="4">
    <location>
        <begin position="432"/>
        <end position="446"/>
    </location>
</feature>
<keyword evidence="7" id="KW-1185">Reference proteome</keyword>
<feature type="transmembrane region" description="Helical" evidence="5">
    <location>
        <begin position="501"/>
        <end position="522"/>
    </location>
</feature>
<dbReference type="Pfam" id="PF00012">
    <property type="entry name" value="HSP70"/>
    <property type="match status" value="1"/>
</dbReference>
<keyword evidence="1" id="KW-0547">Nucleotide-binding</keyword>
<gene>
    <name evidence="6" type="ORF">GCM10023175_38320</name>
</gene>
<keyword evidence="5" id="KW-0812">Transmembrane</keyword>
<dbReference type="PANTHER" id="PTHR45639">
    <property type="entry name" value="HSC70CB, ISOFORM G-RELATED"/>
    <property type="match status" value="1"/>
</dbReference>
<feature type="compositionally biased region" description="Low complexity" evidence="4">
    <location>
        <begin position="541"/>
        <end position="552"/>
    </location>
</feature>
<evidence type="ECO:0000256" key="1">
    <source>
        <dbReference type="ARBA" id="ARBA00022741"/>
    </source>
</evidence>
<feature type="compositionally biased region" description="Low complexity" evidence="4">
    <location>
        <begin position="377"/>
        <end position="391"/>
    </location>
</feature>
<feature type="compositionally biased region" description="Pro residues" evidence="4">
    <location>
        <begin position="447"/>
        <end position="477"/>
    </location>
</feature>
<organism evidence="6 7">
    <name type="scientific">Pseudonocardia xishanensis</name>
    <dbReference type="NCBI Taxonomy" id="630995"/>
    <lineage>
        <taxon>Bacteria</taxon>
        <taxon>Bacillati</taxon>
        <taxon>Actinomycetota</taxon>
        <taxon>Actinomycetes</taxon>
        <taxon>Pseudonocardiales</taxon>
        <taxon>Pseudonocardiaceae</taxon>
        <taxon>Pseudonocardia</taxon>
    </lineage>
</organism>
<evidence type="ECO:0000256" key="2">
    <source>
        <dbReference type="ARBA" id="ARBA00022840"/>
    </source>
</evidence>
<evidence type="ECO:0000256" key="3">
    <source>
        <dbReference type="ARBA" id="ARBA00023186"/>
    </source>
</evidence>
<feature type="region of interest" description="Disordered" evidence="4">
    <location>
        <begin position="529"/>
        <end position="552"/>
    </location>
</feature>
<protein>
    <recommendedName>
        <fullName evidence="8">Hsp70 protein</fullName>
    </recommendedName>
</protein>
<comment type="caution">
    <text evidence="6">The sequence shown here is derived from an EMBL/GenBank/DDBJ whole genome shotgun (WGS) entry which is preliminary data.</text>
</comment>